<evidence type="ECO:0000313" key="2">
    <source>
        <dbReference type="EMBL" id="JAG23506.1"/>
    </source>
</evidence>
<keyword evidence="1" id="KW-0175">Coiled coil</keyword>
<gene>
    <name evidence="2" type="primary">Hmmr_0</name>
    <name evidence="3" type="synonym">Hmmr_1</name>
    <name evidence="2" type="ORF">CM83_84388</name>
    <name evidence="3" type="ORF">CM83_84396</name>
</gene>
<dbReference type="EMBL" id="GBHO01020094">
    <property type="protein sequence ID" value="JAG23510.1"/>
    <property type="molecule type" value="Transcribed_RNA"/>
</dbReference>
<name>A0A0A9XVV0_LYGHE</name>
<dbReference type="AlphaFoldDB" id="A0A0A9XVV0"/>
<evidence type="ECO:0000256" key="1">
    <source>
        <dbReference type="SAM" id="Coils"/>
    </source>
</evidence>
<accession>A0A0A9XVV0</accession>
<dbReference type="InterPro" id="IPR026203">
    <property type="entry name" value="IHABP"/>
</dbReference>
<feature type="coiled-coil region" evidence="1">
    <location>
        <begin position="403"/>
        <end position="486"/>
    </location>
</feature>
<organism evidence="2">
    <name type="scientific">Lygus hesperus</name>
    <name type="common">Western plant bug</name>
    <dbReference type="NCBI Taxonomy" id="30085"/>
    <lineage>
        <taxon>Eukaryota</taxon>
        <taxon>Metazoa</taxon>
        <taxon>Ecdysozoa</taxon>
        <taxon>Arthropoda</taxon>
        <taxon>Hexapoda</taxon>
        <taxon>Insecta</taxon>
        <taxon>Pterygota</taxon>
        <taxon>Neoptera</taxon>
        <taxon>Paraneoptera</taxon>
        <taxon>Hemiptera</taxon>
        <taxon>Heteroptera</taxon>
        <taxon>Panheteroptera</taxon>
        <taxon>Cimicomorpha</taxon>
        <taxon>Miridae</taxon>
        <taxon>Mirini</taxon>
        <taxon>Lygus</taxon>
    </lineage>
</organism>
<reference evidence="2" key="2">
    <citation type="submission" date="2014-07" db="EMBL/GenBank/DDBJ databases">
        <authorList>
            <person name="Hull J."/>
        </authorList>
    </citation>
    <scope>NUCLEOTIDE SEQUENCE</scope>
</reference>
<reference evidence="2" key="1">
    <citation type="journal article" date="2014" name="PLoS ONE">
        <title>Transcriptome-Based Identification of ABC Transporters in the Western Tarnished Plant Bug Lygus hesperus.</title>
        <authorList>
            <person name="Hull J.J."/>
            <person name="Chaney K."/>
            <person name="Geib S.M."/>
            <person name="Fabrick J.A."/>
            <person name="Brent C.S."/>
            <person name="Walsh D."/>
            <person name="Lavine L.C."/>
        </authorList>
    </citation>
    <scope>NUCLEOTIDE SEQUENCE</scope>
</reference>
<sequence>MSFPKARIQRFNEVSTCAPPPGKYDPKYDTKVKGAVIEKSKRFVEGKLEPAPSVTSQDSASSCSHGYNAAVTFRTPQLPRKKVISTPRSAILRQTANTPKQPTPECKSKKRLDYEKEQNLVEQINELTRVHTSQLLDKDQELIALQRELAELKATLSKTENNHITDYNMMKQTYEKEIQSMKGRLEEVVMSATTSQAESEQLIMDLRNQVKILEENIKNCNSINSDLEYQLAEANINMIEMRNQYAAIEKQLYASKIHIDVMISQKKTEMDQFNATYEEQLQKVAVTAEENLDDLVNKMKTKLKILERELDIERVENHRDFISKIDSIADEVKDNVELFENRSSLLQAVIKSMADDFDKKINDLVDSIGKFAEMGEAKLEENLDLTEELAMCRASCLEKKIDTLDLQNKVEELKSRITHLSNQCRKLEIVQNEANKTIHVLSQRLFESESEVERLNDKTEELCLRKDALEDKVKSVVNENSLLKMKINELQHSLVRDVKEVENLLISKVESYRRIALKKLKGSKSSSMKSRWLSRCKWSKWSFIGRNPASHLKSSTFARTALTTIKWKSKS</sequence>
<protein>
    <submittedName>
        <fullName evidence="2">Hyaluronan mediated motility receptor</fullName>
    </submittedName>
</protein>
<proteinExistence type="predicted"/>
<dbReference type="PANTHER" id="PTHR18956:SF6">
    <property type="entry name" value="HYALURONAN MEDIATED MOTILITY RECEPTOR"/>
    <property type="match status" value="1"/>
</dbReference>
<evidence type="ECO:0000313" key="3">
    <source>
        <dbReference type="EMBL" id="JAG23510.1"/>
    </source>
</evidence>
<dbReference type="EMBL" id="GBHO01020098">
    <property type="protein sequence ID" value="JAG23506.1"/>
    <property type="molecule type" value="Transcribed_RNA"/>
</dbReference>
<dbReference type="PANTHER" id="PTHR18956">
    <property type="entry name" value="HYALURONAN MEDIATED MOTILITY RECEPTOR"/>
    <property type="match status" value="1"/>
</dbReference>
<dbReference type="GO" id="GO:0005540">
    <property type="term" value="F:hyaluronic acid binding"/>
    <property type="evidence" value="ECO:0007669"/>
    <property type="project" value="InterPro"/>
</dbReference>
<feature type="coiled-coil region" evidence="1">
    <location>
        <begin position="135"/>
        <end position="162"/>
    </location>
</feature>
<keyword evidence="2" id="KW-0675">Receptor</keyword>
<feature type="coiled-coil region" evidence="1">
    <location>
        <begin position="196"/>
        <end position="316"/>
    </location>
</feature>